<feature type="compositionally biased region" description="Low complexity" evidence="1">
    <location>
        <begin position="536"/>
        <end position="560"/>
    </location>
</feature>
<evidence type="ECO:0000313" key="3">
    <source>
        <dbReference type="Proteomes" id="UP000298138"/>
    </source>
</evidence>
<name>A0A4S2MJD6_9PEZI</name>
<protein>
    <submittedName>
        <fullName evidence="2">Uncharacterized protein</fullName>
    </submittedName>
</protein>
<reference evidence="2 3" key="1">
    <citation type="submission" date="2019-04" db="EMBL/GenBank/DDBJ databases">
        <title>Comparative genomics and transcriptomics to analyze fruiting body development in filamentous ascomycetes.</title>
        <authorList>
            <consortium name="DOE Joint Genome Institute"/>
            <person name="Lutkenhaus R."/>
            <person name="Traeger S."/>
            <person name="Breuer J."/>
            <person name="Kuo A."/>
            <person name="Lipzen A."/>
            <person name="Pangilinan J."/>
            <person name="Dilworth D."/>
            <person name="Sandor L."/>
            <person name="Poggeler S."/>
            <person name="Barry K."/>
            <person name="Grigoriev I.V."/>
            <person name="Nowrousian M."/>
        </authorList>
    </citation>
    <scope>NUCLEOTIDE SEQUENCE [LARGE SCALE GENOMIC DNA]</scope>
    <source>
        <strain evidence="2 3">CBS 389.68</strain>
    </source>
</reference>
<evidence type="ECO:0000256" key="1">
    <source>
        <dbReference type="SAM" id="MobiDB-lite"/>
    </source>
</evidence>
<dbReference type="AlphaFoldDB" id="A0A4S2MJD6"/>
<feature type="region of interest" description="Disordered" evidence="1">
    <location>
        <begin position="492"/>
        <end position="591"/>
    </location>
</feature>
<dbReference type="Proteomes" id="UP000298138">
    <property type="component" value="Unassembled WGS sequence"/>
</dbReference>
<keyword evidence="3" id="KW-1185">Reference proteome</keyword>
<sequence>MSNPFPIAPQSKEYKLDHHGVIEADDPEDDEFLPDPENPLACGIPNEYLPDLDPNTISHDIDNIPIHPFFENKKFGTNPSGVRRWKLFKPCGTTNVSPIPPGDILNTIFRHPRLPFHLHHILPVVPEHIYIHTQKIMTHLYLSRPTTPQGHRHHYAAICEWICLPFSPRTALNALKTPRFLTAAELAVNQFRILWANITNPAMDKHRLMALMTLLKTDQVLLKHYTKGLEREHSFAPQLEHRLITDLLITIDHRFDNELTQLPRELNYDDVGAFQANDPHDLEKSIGDKLRSSVHALENQDKRLWRALNNPWFWDRLQRIEMEWLAKYRMYMLLSPPLGMTDFNPLFFTSAECVLLWPDLYTFDPIQELDFADVEENLKRLIAMKEMKRLVSAADMRRVNGNVWAREERNSGGLDGLYRQSWGVTGTRRPVPWALEEEGKLVFDITWQDYKDEAWAPCLGFNPPLGYNGEHGGGKGPWFPLTGKLQIQGKEEKIKKKGKKKEGDEESSISSDSGSDDEPAKEKEPKKASGKKTTKKSNSSSKSKSKSSTSKKSSTKKSSSSGGGTKKKPDNTVLRLGDTPPPPISQRPRTSLSNGALTPVLELLQLHLVSGDNPLWRTLPVHTLPTTLQPTTNPPTPWLYDLNLSSHTFIFDFLTRRFNIWTIGRLTPDPDFIKSCGLHPQLIAVAIEESGGIAEGDMPLDLLCGMIEEMRVRFRVNRPKAWEEGKMWWEYLYQDGRCALPETLSMEAQQWQRVVWVMAAREWLFHNRGVTAEQMEEGRRWVEVFKGVQRMWVQRMKALFPGFGFMDTVELMRRDVSILD</sequence>
<evidence type="ECO:0000313" key="2">
    <source>
        <dbReference type="EMBL" id="TGZ77066.1"/>
    </source>
</evidence>
<dbReference type="InParanoid" id="A0A4S2MJD6"/>
<organism evidence="2 3">
    <name type="scientific">Ascodesmis nigricans</name>
    <dbReference type="NCBI Taxonomy" id="341454"/>
    <lineage>
        <taxon>Eukaryota</taxon>
        <taxon>Fungi</taxon>
        <taxon>Dikarya</taxon>
        <taxon>Ascomycota</taxon>
        <taxon>Pezizomycotina</taxon>
        <taxon>Pezizomycetes</taxon>
        <taxon>Pezizales</taxon>
        <taxon>Ascodesmidaceae</taxon>
        <taxon>Ascodesmis</taxon>
    </lineage>
</organism>
<gene>
    <name evidence="2" type="ORF">EX30DRAFT_212423</name>
</gene>
<feature type="compositionally biased region" description="Basic and acidic residues" evidence="1">
    <location>
        <begin position="518"/>
        <end position="527"/>
    </location>
</feature>
<proteinExistence type="predicted"/>
<accession>A0A4S2MJD6</accession>
<dbReference type="EMBL" id="ML220160">
    <property type="protein sequence ID" value="TGZ77066.1"/>
    <property type="molecule type" value="Genomic_DNA"/>
</dbReference>